<feature type="compositionally biased region" description="Basic and acidic residues" evidence="1">
    <location>
        <begin position="335"/>
        <end position="345"/>
    </location>
</feature>
<evidence type="ECO:0000313" key="4">
    <source>
        <dbReference type="Proteomes" id="UP000799444"/>
    </source>
</evidence>
<dbReference type="EMBL" id="ML996197">
    <property type="protein sequence ID" value="KAF2731372.1"/>
    <property type="molecule type" value="Genomic_DNA"/>
</dbReference>
<organism evidence="3 4">
    <name type="scientific">Polyplosphaeria fusca</name>
    <dbReference type="NCBI Taxonomy" id="682080"/>
    <lineage>
        <taxon>Eukaryota</taxon>
        <taxon>Fungi</taxon>
        <taxon>Dikarya</taxon>
        <taxon>Ascomycota</taxon>
        <taxon>Pezizomycotina</taxon>
        <taxon>Dothideomycetes</taxon>
        <taxon>Pleosporomycetidae</taxon>
        <taxon>Pleosporales</taxon>
        <taxon>Tetraplosphaeriaceae</taxon>
        <taxon>Polyplosphaeria</taxon>
    </lineage>
</organism>
<accession>A0A9P4QPP4</accession>
<feature type="region of interest" description="Disordered" evidence="1">
    <location>
        <begin position="191"/>
        <end position="389"/>
    </location>
</feature>
<protein>
    <recommendedName>
        <fullName evidence="2">DUF7053 domain-containing protein</fullName>
    </recommendedName>
</protein>
<feature type="compositionally biased region" description="Polar residues" evidence="1">
    <location>
        <begin position="273"/>
        <end position="293"/>
    </location>
</feature>
<name>A0A9P4QPP4_9PLEO</name>
<dbReference type="Proteomes" id="UP000799444">
    <property type="component" value="Unassembled WGS sequence"/>
</dbReference>
<gene>
    <name evidence="3" type="ORF">EJ04DRAFT_514645</name>
</gene>
<dbReference type="PANTHER" id="PTHR38117">
    <property type="entry name" value="NACHT AND WD40 DOMAIN PROTEIN"/>
    <property type="match status" value="1"/>
</dbReference>
<dbReference type="PANTHER" id="PTHR38117:SF2">
    <property type="entry name" value="NACHT AND WD40 DOMAIN PROTEIN"/>
    <property type="match status" value="1"/>
</dbReference>
<feature type="compositionally biased region" description="Low complexity" evidence="1">
    <location>
        <begin position="294"/>
        <end position="314"/>
    </location>
</feature>
<sequence length="389" mass="43159">MMKKKATYVNITPIPSFIPRQLAIDILHSHGEIIELNPLVLGFEGIKAPRDAPADEFYATWYEIEQRIQYVPGVGKLGSGKIKFKGCFHDMPWGLQTHIYAPAGVDLRNKWQICGNQPGEPPETRELGIGAPPEGLYLREDIEIKCNVTMVGFVKKETKAASKILVERLIKKAELLDSGVLHAMMENGKLKTVNPAERTGTNAHSNRPASPLASPKQPYHLPMSPLQSPRFPPAQMAHQPYHQPPTQAGGTNIVMELPGDYVHPHPSPGLLDPNSNRYSNISEVSGASPNPSDSRWSQDYQSSVSSRPSSYASDGMRSPGIEQKGFAAELPTMQETHEEHDKRASAGEGNNYPQDQKYRYNPQDYANTGAYAQQPPHYSQHPYYQGQGR</sequence>
<evidence type="ECO:0000313" key="3">
    <source>
        <dbReference type="EMBL" id="KAF2731372.1"/>
    </source>
</evidence>
<keyword evidence="4" id="KW-1185">Reference proteome</keyword>
<dbReference type="OrthoDB" id="5078320at2759"/>
<dbReference type="AlphaFoldDB" id="A0A9P4QPP4"/>
<evidence type="ECO:0000259" key="2">
    <source>
        <dbReference type="Pfam" id="PF23155"/>
    </source>
</evidence>
<comment type="caution">
    <text evidence="3">The sequence shown here is derived from an EMBL/GenBank/DDBJ whole genome shotgun (WGS) entry which is preliminary data.</text>
</comment>
<evidence type="ECO:0000256" key="1">
    <source>
        <dbReference type="SAM" id="MobiDB-lite"/>
    </source>
</evidence>
<dbReference type="InterPro" id="IPR055481">
    <property type="entry name" value="DUF7053"/>
</dbReference>
<feature type="compositionally biased region" description="Polar residues" evidence="1">
    <location>
        <begin position="199"/>
        <end position="208"/>
    </location>
</feature>
<proteinExistence type="predicted"/>
<reference evidence="3" key="1">
    <citation type="journal article" date="2020" name="Stud. Mycol.">
        <title>101 Dothideomycetes genomes: a test case for predicting lifestyles and emergence of pathogens.</title>
        <authorList>
            <person name="Haridas S."/>
            <person name="Albert R."/>
            <person name="Binder M."/>
            <person name="Bloem J."/>
            <person name="Labutti K."/>
            <person name="Salamov A."/>
            <person name="Andreopoulos B."/>
            <person name="Baker S."/>
            <person name="Barry K."/>
            <person name="Bills G."/>
            <person name="Bluhm B."/>
            <person name="Cannon C."/>
            <person name="Castanera R."/>
            <person name="Culley D."/>
            <person name="Daum C."/>
            <person name="Ezra D."/>
            <person name="Gonzalez J."/>
            <person name="Henrissat B."/>
            <person name="Kuo A."/>
            <person name="Liang C."/>
            <person name="Lipzen A."/>
            <person name="Lutzoni F."/>
            <person name="Magnuson J."/>
            <person name="Mondo S."/>
            <person name="Nolan M."/>
            <person name="Ohm R."/>
            <person name="Pangilinan J."/>
            <person name="Park H.-J."/>
            <person name="Ramirez L."/>
            <person name="Alfaro M."/>
            <person name="Sun H."/>
            <person name="Tritt A."/>
            <person name="Yoshinaga Y."/>
            <person name="Zwiers L.-H."/>
            <person name="Turgeon B."/>
            <person name="Goodwin S."/>
            <person name="Spatafora J."/>
            <person name="Crous P."/>
            <person name="Grigoriev I."/>
        </authorList>
    </citation>
    <scope>NUCLEOTIDE SEQUENCE</scope>
    <source>
        <strain evidence="3">CBS 125425</strain>
    </source>
</reference>
<dbReference type="Pfam" id="PF23155">
    <property type="entry name" value="DUF7053"/>
    <property type="match status" value="1"/>
</dbReference>
<feature type="domain" description="DUF7053" evidence="2">
    <location>
        <begin position="4"/>
        <end position="174"/>
    </location>
</feature>